<dbReference type="CDD" id="cd00037">
    <property type="entry name" value="CLECT"/>
    <property type="match status" value="1"/>
</dbReference>
<keyword evidence="1" id="KW-1015">Disulfide bond</keyword>
<evidence type="ECO:0000259" key="3">
    <source>
        <dbReference type="PROSITE" id="PS50041"/>
    </source>
</evidence>
<dbReference type="Pfam" id="PF00059">
    <property type="entry name" value="Lectin_C"/>
    <property type="match status" value="3"/>
</dbReference>
<dbReference type="Gene3D" id="3.10.100.10">
    <property type="entry name" value="Mannose-Binding Protein A, subunit A"/>
    <property type="match status" value="3"/>
</dbReference>
<keyword evidence="5" id="KW-1185">Reference proteome</keyword>
<accession>A0AA47MDW7</accession>
<organism evidence="4 5">
    <name type="scientific">Merluccius polli</name>
    <name type="common">Benguela hake</name>
    <name type="synonym">Merluccius cadenati</name>
    <dbReference type="NCBI Taxonomy" id="89951"/>
    <lineage>
        <taxon>Eukaryota</taxon>
        <taxon>Metazoa</taxon>
        <taxon>Chordata</taxon>
        <taxon>Craniata</taxon>
        <taxon>Vertebrata</taxon>
        <taxon>Euteleostomi</taxon>
        <taxon>Actinopterygii</taxon>
        <taxon>Neopterygii</taxon>
        <taxon>Teleostei</taxon>
        <taxon>Neoteleostei</taxon>
        <taxon>Acanthomorphata</taxon>
        <taxon>Zeiogadaria</taxon>
        <taxon>Gadariae</taxon>
        <taxon>Gadiformes</taxon>
        <taxon>Gadoidei</taxon>
        <taxon>Merlucciidae</taxon>
        <taxon>Merluccius</taxon>
    </lineage>
</organism>
<reference evidence="4" key="1">
    <citation type="journal article" date="2023" name="Front. Mar. Sci.">
        <title>A new Merluccius polli reference genome to investigate the effects of global change in West African waters.</title>
        <authorList>
            <person name="Mateo J.L."/>
            <person name="Blanco-Fernandez C."/>
            <person name="Garcia-Vazquez E."/>
            <person name="Machado-Schiaffino G."/>
        </authorList>
    </citation>
    <scope>NUCLEOTIDE SEQUENCE</scope>
    <source>
        <strain evidence="4">C29</strain>
        <tissue evidence="4">Fin</tissue>
    </source>
</reference>
<dbReference type="PROSITE" id="PS00615">
    <property type="entry name" value="C_TYPE_LECTIN_1"/>
    <property type="match status" value="2"/>
</dbReference>
<feature type="domain" description="C-type lectin" evidence="3">
    <location>
        <begin position="139"/>
        <end position="250"/>
    </location>
</feature>
<evidence type="ECO:0000256" key="1">
    <source>
        <dbReference type="ARBA" id="ARBA00023157"/>
    </source>
</evidence>
<dbReference type="PANTHER" id="PTHR45784">
    <property type="entry name" value="C-TYPE LECTIN DOMAIN FAMILY 20 MEMBER A-RELATED"/>
    <property type="match status" value="1"/>
</dbReference>
<dbReference type="PROSITE" id="PS50041">
    <property type="entry name" value="C_TYPE_LECTIN_2"/>
    <property type="match status" value="3"/>
</dbReference>
<keyword evidence="4" id="KW-0675">Receptor</keyword>
<dbReference type="AlphaFoldDB" id="A0AA47MDW7"/>
<evidence type="ECO:0000313" key="4">
    <source>
        <dbReference type="EMBL" id="KAK0138493.1"/>
    </source>
</evidence>
<dbReference type="InterPro" id="IPR016187">
    <property type="entry name" value="CTDL_fold"/>
</dbReference>
<evidence type="ECO:0000313" key="5">
    <source>
        <dbReference type="Proteomes" id="UP001174136"/>
    </source>
</evidence>
<dbReference type="Proteomes" id="UP001174136">
    <property type="component" value="Unassembled WGS sequence"/>
</dbReference>
<feature type="signal peptide" evidence="2">
    <location>
        <begin position="1"/>
        <end position="19"/>
    </location>
</feature>
<feature type="chain" id="PRO_5041271446" evidence="2">
    <location>
        <begin position="20"/>
        <end position="368"/>
    </location>
</feature>
<dbReference type="EMBL" id="JAOPHQ010004606">
    <property type="protein sequence ID" value="KAK0138493.1"/>
    <property type="molecule type" value="Genomic_DNA"/>
</dbReference>
<keyword evidence="2" id="KW-0732">Signal</keyword>
<feature type="domain" description="C-type lectin" evidence="3">
    <location>
        <begin position="20"/>
        <end position="132"/>
    </location>
</feature>
<dbReference type="InterPro" id="IPR001304">
    <property type="entry name" value="C-type_lectin-like"/>
</dbReference>
<dbReference type="SUPFAM" id="SSF56436">
    <property type="entry name" value="C-type lectin-like"/>
    <property type="match status" value="3"/>
</dbReference>
<dbReference type="InterPro" id="IPR016186">
    <property type="entry name" value="C-type_lectin-like/link_sf"/>
</dbReference>
<feature type="domain" description="C-type lectin" evidence="3">
    <location>
        <begin position="262"/>
        <end position="364"/>
    </location>
</feature>
<sequence length="368" mass="43237">MERLFIVLLLFTGIWGCFGVRPRNYHYIDEQMTWQDAQEYCRKNNSDLATISNMTDNTRALNSTKNNVWIGLNYTQGAWRWSEDSRNASFNNWNKGEPNGDGNKPKDYCVVMRRDGRWNDMKCKHKRHFICNGEEHRDYHKEKMSWQDAQSYCRNNYSDLATISNMTDNNRTLTSQTNSAKKPVWIGLNYNNTQGAWRWSDSSNASFYNWKDGQPNGDGKSFNNFCVEMRKEDGRWNDAQCTGELPFICNDFPMILIRENTTWEEAVEYCRENHHDLISAHNVSMRERVQDVAENATTPYVWIGLHYTCVLDFWFWIDNEDFIEDSWDPDNDKRDFCGTSGAMKKNGTTLFSRSNTEKLNFICSLCET</sequence>
<dbReference type="SMART" id="SM00034">
    <property type="entry name" value="CLECT"/>
    <property type="match status" value="3"/>
</dbReference>
<proteinExistence type="predicted"/>
<dbReference type="PANTHER" id="PTHR45784:SF3">
    <property type="entry name" value="C-TYPE LECTIN DOMAIN FAMILY 4 MEMBER K-LIKE-RELATED"/>
    <property type="match status" value="1"/>
</dbReference>
<gene>
    <name evidence="4" type="primary">MRC2_3</name>
    <name evidence="4" type="ORF">N1851_024971</name>
</gene>
<evidence type="ECO:0000256" key="2">
    <source>
        <dbReference type="SAM" id="SignalP"/>
    </source>
</evidence>
<name>A0AA47MDW7_MERPO</name>
<protein>
    <submittedName>
        <fullName evidence="4">C-type mannose receptor 2</fullName>
    </submittedName>
</protein>
<dbReference type="InterPro" id="IPR018378">
    <property type="entry name" value="C-type_lectin_CS"/>
</dbReference>
<comment type="caution">
    <text evidence="4">The sequence shown here is derived from an EMBL/GenBank/DDBJ whole genome shotgun (WGS) entry which is preliminary data.</text>
</comment>